<sequence>MLCFTSTASV</sequence>
<organism evidence="1">
    <name type="scientific">Rhizophora mucronata</name>
    <name type="common">Asiatic mangrove</name>
    <dbReference type="NCBI Taxonomy" id="61149"/>
    <lineage>
        <taxon>Eukaryota</taxon>
        <taxon>Viridiplantae</taxon>
        <taxon>Streptophyta</taxon>
        <taxon>Embryophyta</taxon>
        <taxon>Tracheophyta</taxon>
        <taxon>Spermatophyta</taxon>
        <taxon>Magnoliopsida</taxon>
        <taxon>eudicotyledons</taxon>
        <taxon>Gunneridae</taxon>
        <taxon>Pentapetalae</taxon>
        <taxon>rosids</taxon>
        <taxon>fabids</taxon>
        <taxon>Malpighiales</taxon>
        <taxon>Rhizophoraceae</taxon>
        <taxon>Rhizophora</taxon>
    </lineage>
</organism>
<protein>
    <submittedName>
        <fullName evidence="1">Uncharacterized protein</fullName>
    </submittedName>
</protein>
<proteinExistence type="predicted"/>
<reference evidence="1" key="1">
    <citation type="submission" date="2018-02" db="EMBL/GenBank/DDBJ databases">
        <title>Rhizophora mucronata_Transcriptome.</title>
        <authorList>
            <person name="Meera S.P."/>
            <person name="Sreeshan A."/>
            <person name="Augustine A."/>
        </authorList>
    </citation>
    <scope>NUCLEOTIDE SEQUENCE</scope>
    <source>
        <tissue evidence="1">Leaf</tissue>
    </source>
</reference>
<name>A0A2P2QJP5_RHIMU</name>
<evidence type="ECO:0000313" key="1">
    <source>
        <dbReference type="EMBL" id="MBX67107.1"/>
    </source>
</evidence>
<accession>A0A2P2QJP5</accession>
<dbReference type="EMBL" id="GGEC01086623">
    <property type="protein sequence ID" value="MBX67107.1"/>
    <property type="molecule type" value="Transcribed_RNA"/>
</dbReference>